<evidence type="ECO:0000313" key="20">
    <source>
        <dbReference type="EMBL" id="EDK43055.1"/>
    </source>
</evidence>
<evidence type="ECO:0000256" key="9">
    <source>
        <dbReference type="ARBA" id="ARBA00022723"/>
    </source>
</evidence>
<proteinExistence type="inferred from homology"/>
<dbReference type="InterPro" id="IPR036423">
    <property type="entry name" value="SOD-like_Cu/Zn_dom_sf"/>
</dbReference>
<sequence>MISSVFKQIVFIALALAGDAPVQTDSSNQESVVATFSPKGTSEISGTIKFSPASNGSVLVSVDVSGLPSSGGPFPYHIHEALVPENGNCTATGGHFNPFNGSASATEPAAKEVGDLAGRHGNITTTSDFKTEYVDNYLSLNPDSEAYFGNLSVVIHSSNNSRLTCANLESEESSGTNGGDGGGASGSNSTTGGGGASGSNSTTGGGGASGSNSTTGSGGASGSSTANSASGLEYGGMVVAAAVALLI</sequence>
<keyword evidence="12" id="KW-0186">Copper</keyword>
<comment type="cofactor">
    <cofactor evidence="1">
        <name>Cu cation</name>
        <dbReference type="ChEBI" id="CHEBI:23378"/>
    </cofactor>
</comment>
<keyword evidence="18" id="KW-0732">Signal</keyword>
<dbReference type="InterPro" id="IPR024134">
    <property type="entry name" value="SOD_Cu/Zn_/chaperone"/>
</dbReference>
<dbReference type="InParanoid" id="A5DV47"/>
<reference evidence="20 21" key="1">
    <citation type="journal article" date="2009" name="Nature">
        <title>Evolution of pathogenicity and sexual reproduction in eight Candida genomes.</title>
        <authorList>
            <person name="Butler G."/>
            <person name="Rasmussen M.D."/>
            <person name="Lin M.F."/>
            <person name="Santos M.A."/>
            <person name="Sakthikumar S."/>
            <person name="Munro C.A."/>
            <person name="Rheinbay E."/>
            <person name="Grabherr M."/>
            <person name="Forche A."/>
            <person name="Reedy J.L."/>
            <person name="Agrafioti I."/>
            <person name="Arnaud M.B."/>
            <person name="Bates S."/>
            <person name="Brown A.J."/>
            <person name="Brunke S."/>
            <person name="Costanzo M.C."/>
            <person name="Fitzpatrick D.A."/>
            <person name="de Groot P.W."/>
            <person name="Harris D."/>
            <person name="Hoyer L.L."/>
            <person name="Hube B."/>
            <person name="Klis F.M."/>
            <person name="Kodira C."/>
            <person name="Lennard N."/>
            <person name="Logue M.E."/>
            <person name="Martin R."/>
            <person name="Neiman A.M."/>
            <person name="Nikolaou E."/>
            <person name="Quail M.A."/>
            <person name="Quinn J."/>
            <person name="Santos M.C."/>
            <person name="Schmitzberger F.F."/>
            <person name="Sherlock G."/>
            <person name="Shah P."/>
            <person name="Silverstein K.A."/>
            <person name="Skrzypek M.S."/>
            <person name="Soll D."/>
            <person name="Staggs R."/>
            <person name="Stansfield I."/>
            <person name="Stumpf M.P."/>
            <person name="Sudbery P.E."/>
            <person name="Srikantha T."/>
            <person name="Zeng Q."/>
            <person name="Berman J."/>
            <person name="Berriman M."/>
            <person name="Heitman J."/>
            <person name="Gow N.A."/>
            <person name="Lorenz M.C."/>
            <person name="Birren B.W."/>
            <person name="Kellis M."/>
            <person name="Cuomo C.A."/>
        </authorList>
    </citation>
    <scope>NUCLEOTIDE SEQUENCE [LARGE SCALE GENOMIC DNA]</scope>
    <source>
        <strain evidence="21">ATCC 11503 / BCRC 21390 / CBS 2605 / JCM 1781 / NBRC 1676 / NRRL YB-4239</strain>
    </source>
</reference>
<keyword evidence="9" id="KW-0479">Metal-binding</keyword>
<evidence type="ECO:0000256" key="6">
    <source>
        <dbReference type="ARBA" id="ARBA00022512"/>
    </source>
</evidence>
<dbReference type="OMA" id="PYHIHEA"/>
<keyword evidence="8" id="KW-0325">Glycoprotein</keyword>
<evidence type="ECO:0000256" key="12">
    <source>
        <dbReference type="ARBA" id="ARBA00023008"/>
    </source>
</evidence>
<evidence type="ECO:0000256" key="17">
    <source>
        <dbReference type="SAM" id="MobiDB-lite"/>
    </source>
</evidence>
<keyword evidence="13" id="KW-0843">Virulence</keyword>
<keyword evidence="8" id="KW-0472">Membrane</keyword>
<accession>A5DV47</accession>
<dbReference type="OrthoDB" id="159229at2759"/>
<keyword evidence="7" id="KW-0964">Secreted</keyword>
<keyword evidence="14" id="KW-0449">Lipoprotein</keyword>
<feature type="region of interest" description="Disordered" evidence="17">
    <location>
        <begin position="168"/>
        <end position="227"/>
    </location>
</feature>
<dbReference type="GeneID" id="5235258"/>
<dbReference type="InterPro" id="IPR017868">
    <property type="entry name" value="Filamin/ABP280_repeat-like"/>
</dbReference>
<feature type="chain" id="PRO_5002681526" description="superoxide dismutase" evidence="18">
    <location>
        <begin position="25"/>
        <end position="247"/>
    </location>
</feature>
<comment type="similarity">
    <text evidence="4">Belongs to the Cu-Zn superoxide dismutase family.</text>
</comment>
<dbReference type="Pfam" id="PF00080">
    <property type="entry name" value="Sod_Cu"/>
    <property type="match status" value="1"/>
</dbReference>
<dbReference type="HOGENOM" id="CLU_063073_0_0_1"/>
<evidence type="ECO:0000256" key="1">
    <source>
        <dbReference type="ARBA" id="ARBA00001935"/>
    </source>
</evidence>
<dbReference type="AlphaFoldDB" id="A5DV47"/>
<keyword evidence="6" id="KW-0134">Cell wall</keyword>
<keyword evidence="11" id="KW-0560">Oxidoreductase</keyword>
<dbReference type="Proteomes" id="UP000001996">
    <property type="component" value="Unassembled WGS sequence"/>
</dbReference>
<feature type="compositionally biased region" description="Gly residues" evidence="17">
    <location>
        <begin position="176"/>
        <end position="209"/>
    </location>
</feature>
<evidence type="ECO:0000256" key="15">
    <source>
        <dbReference type="ARBA" id="ARBA00049204"/>
    </source>
</evidence>
<dbReference type="EMBL" id="CH981524">
    <property type="protein sequence ID" value="EDK43055.1"/>
    <property type="molecule type" value="Genomic_DNA"/>
</dbReference>
<evidence type="ECO:0000256" key="18">
    <source>
        <dbReference type="SAM" id="SignalP"/>
    </source>
</evidence>
<organism evidence="20 21">
    <name type="scientific">Lodderomyces elongisporus (strain ATCC 11503 / CBS 2605 / JCM 1781 / NBRC 1676 / NRRL YB-4239)</name>
    <name type="common">Yeast</name>
    <name type="synonym">Saccharomyces elongisporus</name>
    <dbReference type="NCBI Taxonomy" id="379508"/>
    <lineage>
        <taxon>Eukaryota</taxon>
        <taxon>Fungi</taxon>
        <taxon>Dikarya</taxon>
        <taxon>Ascomycota</taxon>
        <taxon>Saccharomycotina</taxon>
        <taxon>Pichiomycetes</taxon>
        <taxon>Debaryomycetaceae</taxon>
        <taxon>Candida/Lodderomyces clade</taxon>
        <taxon>Lodderomyces</taxon>
    </lineage>
</organism>
<evidence type="ECO:0000256" key="10">
    <source>
        <dbReference type="ARBA" id="ARBA00022862"/>
    </source>
</evidence>
<dbReference type="Gene3D" id="2.60.40.200">
    <property type="entry name" value="Superoxide dismutase, copper/zinc binding domain"/>
    <property type="match status" value="1"/>
</dbReference>
<evidence type="ECO:0000259" key="19">
    <source>
        <dbReference type="Pfam" id="PF00080"/>
    </source>
</evidence>
<evidence type="ECO:0000256" key="11">
    <source>
        <dbReference type="ARBA" id="ARBA00023002"/>
    </source>
</evidence>
<keyword evidence="8" id="KW-0336">GPI-anchor</keyword>
<keyword evidence="21" id="KW-1185">Reference proteome</keyword>
<evidence type="ECO:0000256" key="2">
    <source>
        <dbReference type="ARBA" id="ARBA00004191"/>
    </source>
</evidence>
<dbReference type="GO" id="GO:0005576">
    <property type="term" value="C:extracellular region"/>
    <property type="evidence" value="ECO:0007669"/>
    <property type="project" value="UniProtKB-ARBA"/>
</dbReference>
<dbReference type="FunFam" id="2.60.40.200:FF:000007">
    <property type="entry name" value="Cell surface Cu-only superoxide dismutase 5"/>
    <property type="match status" value="1"/>
</dbReference>
<evidence type="ECO:0000313" key="21">
    <source>
        <dbReference type="Proteomes" id="UP000001996"/>
    </source>
</evidence>
<dbReference type="VEuPathDB" id="FungiDB:LELG_01233"/>
<feature type="domain" description="Superoxide dismutase copper/zinc binding" evidence="19">
    <location>
        <begin position="44"/>
        <end position="167"/>
    </location>
</feature>
<keyword evidence="10" id="KW-0049">Antioxidant</keyword>
<evidence type="ECO:0000256" key="7">
    <source>
        <dbReference type="ARBA" id="ARBA00022525"/>
    </source>
</evidence>
<feature type="signal peptide" evidence="18">
    <location>
        <begin position="1"/>
        <end position="24"/>
    </location>
</feature>
<dbReference type="EC" id="1.15.1.1" evidence="5"/>
<gene>
    <name evidence="20" type="ORF">LELG_01233</name>
</gene>
<dbReference type="GO" id="GO:0005507">
    <property type="term" value="F:copper ion binding"/>
    <property type="evidence" value="ECO:0007669"/>
    <property type="project" value="InterPro"/>
</dbReference>
<dbReference type="STRING" id="379508.A5DV47"/>
<dbReference type="GO" id="GO:0004784">
    <property type="term" value="F:superoxide dismutase activity"/>
    <property type="evidence" value="ECO:0007669"/>
    <property type="project" value="UniProtKB-EC"/>
</dbReference>
<evidence type="ECO:0000256" key="3">
    <source>
        <dbReference type="ARBA" id="ARBA00004589"/>
    </source>
</evidence>
<evidence type="ECO:0000256" key="5">
    <source>
        <dbReference type="ARBA" id="ARBA00012682"/>
    </source>
</evidence>
<comment type="catalytic activity">
    <reaction evidence="15">
        <text>2 superoxide + 2 H(+) = H2O2 + O2</text>
        <dbReference type="Rhea" id="RHEA:20696"/>
        <dbReference type="ChEBI" id="CHEBI:15378"/>
        <dbReference type="ChEBI" id="CHEBI:15379"/>
        <dbReference type="ChEBI" id="CHEBI:16240"/>
        <dbReference type="ChEBI" id="CHEBI:18421"/>
        <dbReference type="EC" id="1.15.1.1"/>
    </reaction>
</comment>
<evidence type="ECO:0000256" key="4">
    <source>
        <dbReference type="ARBA" id="ARBA00010457"/>
    </source>
</evidence>
<evidence type="ECO:0000256" key="8">
    <source>
        <dbReference type="ARBA" id="ARBA00022622"/>
    </source>
</evidence>
<dbReference type="InterPro" id="IPR001424">
    <property type="entry name" value="SOD_Cu_Zn_dom"/>
</dbReference>
<comment type="subcellular location">
    <subcellularLocation>
        <location evidence="3">Membrane</location>
        <topology evidence="3">Lipid-anchor</topology>
        <topology evidence="3">GPI-anchor</topology>
    </subcellularLocation>
    <subcellularLocation>
        <location evidence="2">Secreted</location>
        <location evidence="2">Cell wall</location>
    </subcellularLocation>
</comment>
<dbReference type="GO" id="GO:0098552">
    <property type="term" value="C:side of membrane"/>
    <property type="evidence" value="ECO:0007669"/>
    <property type="project" value="UniProtKB-KW"/>
</dbReference>
<dbReference type="PROSITE" id="PS50194">
    <property type="entry name" value="FILAMIN_REPEAT"/>
    <property type="match status" value="1"/>
</dbReference>
<evidence type="ECO:0000256" key="16">
    <source>
        <dbReference type="PROSITE-ProRule" id="PRU00087"/>
    </source>
</evidence>
<dbReference type="SUPFAM" id="SSF49329">
    <property type="entry name" value="Cu,Zn superoxide dismutase-like"/>
    <property type="match status" value="1"/>
</dbReference>
<dbReference type="eggNOG" id="ENOG502S5NX">
    <property type="taxonomic scope" value="Eukaryota"/>
</dbReference>
<feature type="repeat" description="Filamin" evidence="16">
    <location>
        <begin position="1"/>
        <end position="78"/>
    </location>
</feature>
<dbReference type="FunCoup" id="A5DV47">
    <property type="interactions" value="776"/>
</dbReference>
<evidence type="ECO:0000256" key="13">
    <source>
        <dbReference type="ARBA" id="ARBA00023026"/>
    </source>
</evidence>
<name>A5DV47_LODEL</name>
<dbReference type="KEGG" id="lel:PVL30_001202"/>
<evidence type="ECO:0000256" key="14">
    <source>
        <dbReference type="ARBA" id="ARBA00023288"/>
    </source>
</evidence>
<dbReference type="PANTHER" id="PTHR10003">
    <property type="entry name" value="SUPEROXIDE DISMUTASE CU-ZN -RELATED"/>
    <property type="match status" value="1"/>
</dbReference>
<protein>
    <recommendedName>
        <fullName evidence="5">superoxide dismutase</fullName>
        <ecNumber evidence="5">1.15.1.1</ecNumber>
    </recommendedName>
</protein>